<organism evidence="1 2">
    <name type="scientific">Flavobacterium ginsengisoli</name>
    <dbReference type="NCBI Taxonomy" id="871694"/>
    <lineage>
        <taxon>Bacteria</taxon>
        <taxon>Pseudomonadati</taxon>
        <taxon>Bacteroidota</taxon>
        <taxon>Flavobacteriia</taxon>
        <taxon>Flavobacteriales</taxon>
        <taxon>Flavobacteriaceae</taxon>
        <taxon>Flavobacterium</taxon>
    </lineage>
</organism>
<evidence type="ECO:0000313" key="1">
    <source>
        <dbReference type="EMBL" id="GAA3732691.1"/>
    </source>
</evidence>
<proteinExistence type="predicted"/>
<dbReference type="RefSeq" id="WP_198856992.1">
    <property type="nucleotide sequence ID" value="NZ_BAABDT010000002.1"/>
</dbReference>
<keyword evidence="2" id="KW-1185">Reference proteome</keyword>
<dbReference type="Proteomes" id="UP001501367">
    <property type="component" value="Unassembled WGS sequence"/>
</dbReference>
<evidence type="ECO:0000313" key="2">
    <source>
        <dbReference type="Proteomes" id="UP001501367"/>
    </source>
</evidence>
<accession>A0ABP7F907</accession>
<gene>
    <name evidence="1" type="ORF">GCM10022422_13930</name>
</gene>
<sequence length="197" mass="23851">MIEKVLKNLIYIFYPRNISFEREQEKYFVSDQYRRLNQTLKTFESDFKEVCSKNILEQFEDDYTLKNFQDHTLFEFGDKCLTFNFGIIEDGELYTVSLLISVLAPYYIIKCQKNIIELVFSKDRIAELEAANFEQRKLKEIILKLENIVEEKLYYNKFPDKMLNYVMEDISFQEADFGYFNMFNAFFNNLIMRENEK</sequence>
<comment type="caution">
    <text evidence="1">The sequence shown here is derived from an EMBL/GenBank/DDBJ whole genome shotgun (WGS) entry which is preliminary data.</text>
</comment>
<protein>
    <submittedName>
        <fullName evidence="1">Uncharacterized protein</fullName>
    </submittedName>
</protein>
<dbReference type="EMBL" id="BAABDT010000002">
    <property type="protein sequence ID" value="GAA3732691.1"/>
    <property type="molecule type" value="Genomic_DNA"/>
</dbReference>
<name>A0ABP7F907_9FLAO</name>
<reference evidence="2" key="1">
    <citation type="journal article" date="2019" name="Int. J. Syst. Evol. Microbiol.">
        <title>The Global Catalogue of Microorganisms (GCM) 10K type strain sequencing project: providing services to taxonomists for standard genome sequencing and annotation.</title>
        <authorList>
            <consortium name="The Broad Institute Genomics Platform"/>
            <consortium name="The Broad Institute Genome Sequencing Center for Infectious Disease"/>
            <person name="Wu L."/>
            <person name="Ma J."/>
        </authorList>
    </citation>
    <scope>NUCLEOTIDE SEQUENCE [LARGE SCALE GENOMIC DNA]</scope>
    <source>
        <strain evidence="2">JCM 17336</strain>
    </source>
</reference>